<dbReference type="GO" id="GO:0005829">
    <property type="term" value="C:cytosol"/>
    <property type="evidence" value="ECO:0007669"/>
    <property type="project" value="TreeGrafter"/>
</dbReference>
<comment type="similarity">
    <text evidence="1">Belongs to the Fur family.</text>
</comment>
<keyword evidence="6" id="KW-0804">Transcription</keyword>
<dbReference type="KEGG" id="pcon:B0A89_03485"/>
<dbReference type="InterPro" id="IPR036388">
    <property type="entry name" value="WH-like_DNA-bd_sf"/>
</dbReference>
<accession>A0A1W6CVE4</accession>
<feature type="binding site" evidence="7">
    <location>
        <position position="107"/>
    </location>
    <ligand>
        <name>Zn(2+)</name>
        <dbReference type="ChEBI" id="CHEBI:29105"/>
    </ligand>
</feature>
<evidence type="ECO:0000313" key="9">
    <source>
        <dbReference type="Proteomes" id="UP000193017"/>
    </source>
</evidence>
<feature type="binding site" evidence="7">
    <location>
        <position position="144"/>
    </location>
    <ligand>
        <name>Zn(2+)</name>
        <dbReference type="ChEBI" id="CHEBI:29105"/>
    </ligand>
</feature>
<evidence type="ECO:0000256" key="5">
    <source>
        <dbReference type="ARBA" id="ARBA00023125"/>
    </source>
</evidence>
<name>A0A1W6CVE4_9RHOB</name>
<evidence type="ECO:0000256" key="7">
    <source>
        <dbReference type="PIRSR" id="PIRSR602481-1"/>
    </source>
</evidence>
<dbReference type="AlphaFoldDB" id="A0A1W6CVE4"/>
<evidence type="ECO:0000256" key="6">
    <source>
        <dbReference type="ARBA" id="ARBA00023163"/>
    </source>
</evidence>
<keyword evidence="9" id="KW-1185">Reference proteome</keyword>
<dbReference type="EMBL" id="CP020612">
    <property type="protein sequence ID" value="ARJ68832.1"/>
    <property type="molecule type" value="Genomic_DNA"/>
</dbReference>
<keyword evidence="7" id="KW-0479">Metal-binding</keyword>
<keyword evidence="4" id="KW-0805">Transcription regulation</keyword>
<dbReference type="OrthoDB" id="9801127at2"/>
<keyword evidence="2" id="KW-0678">Repressor</keyword>
<dbReference type="Proteomes" id="UP000193017">
    <property type="component" value="Chromosome"/>
</dbReference>
<comment type="cofactor">
    <cofactor evidence="7">
        <name>Zn(2+)</name>
        <dbReference type="ChEBI" id="CHEBI:29105"/>
    </cofactor>
    <text evidence="7">Binds 1 zinc ion per subunit.</text>
</comment>
<dbReference type="GO" id="GO:0045892">
    <property type="term" value="P:negative regulation of DNA-templated transcription"/>
    <property type="evidence" value="ECO:0007669"/>
    <property type="project" value="TreeGrafter"/>
</dbReference>
<evidence type="ECO:0000256" key="2">
    <source>
        <dbReference type="ARBA" id="ARBA00022491"/>
    </source>
</evidence>
<dbReference type="GO" id="GO:1900376">
    <property type="term" value="P:regulation of secondary metabolite biosynthetic process"/>
    <property type="evidence" value="ECO:0007669"/>
    <property type="project" value="TreeGrafter"/>
</dbReference>
<dbReference type="InterPro" id="IPR002481">
    <property type="entry name" value="FUR"/>
</dbReference>
<feature type="binding site" evidence="7">
    <location>
        <position position="147"/>
    </location>
    <ligand>
        <name>Zn(2+)</name>
        <dbReference type="ChEBI" id="CHEBI:29105"/>
    </ligand>
</feature>
<sequence>MHDHACCIADALSHLEAHCAANGLQLTPVRRRVMDILLEQHRALGAYDILARLRDEGLGSQPPVVYRALDFLVRAGFVHRVETLNAFVACSRSGAGHAPAFLICRNCRTVIETPAEPSAGVLAGAAQEAGFAIETAVSEAEGLCAQCLGSAA</sequence>
<proteinExistence type="inferred from homology"/>
<organism evidence="8 9">
    <name type="scientific">Paracoccus contaminans</name>
    <dbReference type="NCBI Taxonomy" id="1945662"/>
    <lineage>
        <taxon>Bacteria</taxon>
        <taxon>Pseudomonadati</taxon>
        <taxon>Pseudomonadota</taxon>
        <taxon>Alphaproteobacteria</taxon>
        <taxon>Rhodobacterales</taxon>
        <taxon>Paracoccaceae</taxon>
        <taxon>Paracoccus</taxon>
    </lineage>
</organism>
<dbReference type="Gene3D" id="3.30.1490.190">
    <property type="match status" value="1"/>
</dbReference>
<dbReference type="GO" id="GO:0000976">
    <property type="term" value="F:transcription cis-regulatory region binding"/>
    <property type="evidence" value="ECO:0007669"/>
    <property type="project" value="TreeGrafter"/>
</dbReference>
<evidence type="ECO:0000256" key="4">
    <source>
        <dbReference type="ARBA" id="ARBA00023015"/>
    </source>
</evidence>
<dbReference type="STRING" id="1945662.B0A89_03485"/>
<dbReference type="InterPro" id="IPR036390">
    <property type="entry name" value="WH_DNA-bd_sf"/>
</dbReference>
<dbReference type="GO" id="GO:0003700">
    <property type="term" value="F:DNA-binding transcription factor activity"/>
    <property type="evidence" value="ECO:0007669"/>
    <property type="project" value="InterPro"/>
</dbReference>
<evidence type="ECO:0000256" key="3">
    <source>
        <dbReference type="ARBA" id="ARBA00022833"/>
    </source>
</evidence>
<dbReference type="SUPFAM" id="SSF46785">
    <property type="entry name" value="Winged helix' DNA-binding domain"/>
    <property type="match status" value="1"/>
</dbReference>
<dbReference type="GO" id="GO:0008270">
    <property type="term" value="F:zinc ion binding"/>
    <property type="evidence" value="ECO:0007669"/>
    <property type="project" value="TreeGrafter"/>
</dbReference>
<evidence type="ECO:0000313" key="8">
    <source>
        <dbReference type="EMBL" id="ARJ68832.1"/>
    </source>
</evidence>
<feature type="binding site" evidence="7">
    <location>
        <position position="104"/>
    </location>
    <ligand>
        <name>Zn(2+)</name>
        <dbReference type="ChEBI" id="CHEBI:29105"/>
    </ligand>
</feature>
<dbReference type="PANTHER" id="PTHR33202">
    <property type="entry name" value="ZINC UPTAKE REGULATION PROTEIN"/>
    <property type="match status" value="1"/>
</dbReference>
<dbReference type="InterPro" id="IPR043135">
    <property type="entry name" value="Fur_C"/>
</dbReference>
<gene>
    <name evidence="8" type="ORF">B0A89_03485</name>
</gene>
<evidence type="ECO:0000256" key="1">
    <source>
        <dbReference type="ARBA" id="ARBA00007957"/>
    </source>
</evidence>
<reference evidence="8 9" key="1">
    <citation type="submission" date="2017-03" db="EMBL/GenBank/DDBJ databases">
        <title>Genome sequence of Paracoccus contaminans isolated from a water microcosm.</title>
        <authorList>
            <person name="Aurass P."/>
            <person name="Karste S."/>
            <person name="Trost E."/>
            <person name="Glaeser S.P."/>
            <person name="Kaempfer P."/>
            <person name="Flieger A."/>
        </authorList>
    </citation>
    <scope>NUCLEOTIDE SEQUENCE [LARGE SCALE GENOMIC DNA]</scope>
    <source>
        <strain evidence="9">RKI 16-01929T\LMG 29738T\CCM 8701T\CIP 111112T</strain>
    </source>
</reference>
<keyword evidence="5" id="KW-0238">DNA-binding</keyword>
<keyword evidence="3 7" id="KW-0862">Zinc</keyword>
<dbReference type="RefSeq" id="WP_085376939.1">
    <property type="nucleotide sequence ID" value="NZ_CP020612.1"/>
</dbReference>
<dbReference type="Pfam" id="PF01475">
    <property type="entry name" value="FUR"/>
    <property type="match status" value="1"/>
</dbReference>
<dbReference type="PANTHER" id="PTHR33202:SF6">
    <property type="entry name" value="ZINC UPTAKE REGULATION PROTEIN"/>
    <property type="match status" value="1"/>
</dbReference>
<protein>
    <submittedName>
        <fullName evidence="8">Fur family transcriptional regulator</fullName>
    </submittedName>
</protein>
<dbReference type="Gene3D" id="1.10.10.10">
    <property type="entry name" value="Winged helix-like DNA-binding domain superfamily/Winged helix DNA-binding domain"/>
    <property type="match status" value="1"/>
</dbReference>